<dbReference type="EMBL" id="NISK01000001">
    <property type="protein sequence ID" value="OWQ98974.1"/>
    <property type="molecule type" value="Genomic_DNA"/>
</dbReference>
<evidence type="ECO:0000313" key="2">
    <source>
        <dbReference type="EMBL" id="OWQ98974.1"/>
    </source>
</evidence>
<dbReference type="AlphaFoldDB" id="A0A246K0C9"/>
<keyword evidence="1" id="KW-1133">Transmembrane helix</keyword>
<feature type="transmembrane region" description="Helical" evidence="1">
    <location>
        <begin position="6"/>
        <end position="26"/>
    </location>
</feature>
<dbReference type="OrthoDB" id="7433521at2"/>
<accession>A0A246K0C9</accession>
<comment type="caution">
    <text evidence="2">The sequence shown here is derived from an EMBL/GenBank/DDBJ whole genome shotgun (WGS) entry which is preliminary data.</text>
</comment>
<keyword evidence="1" id="KW-0472">Membrane</keyword>
<evidence type="ECO:0000313" key="3">
    <source>
        <dbReference type="Proteomes" id="UP000197361"/>
    </source>
</evidence>
<reference evidence="2 3" key="1">
    <citation type="journal article" date="2010" name="Int. J. Syst. Evol. Microbiol.">
        <title>Sphingopyxis bauzanensis sp. nov., a psychrophilic bacterium isolated from soil.</title>
        <authorList>
            <person name="Zhang D.C."/>
            <person name="Liu H.C."/>
            <person name="Xin Y.H."/>
            <person name="Zhou Y.G."/>
            <person name="Schinner F."/>
            <person name="Margesin R."/>
        </authorList>
    </citation>
    <scope>NUCLEOTIDE SEQUENCE [LARGE SCALE GENOMIC DNA]</scope>
    <source>
        <strain evidence="2 3">DSM 22271</strain>
    </source>
</reference>
<dbReference type="RefSeq" id="WP_088439608.1">
    <property type="nucleotide sequence ID" value="NZ_BMMC01000028.1"/>
</dbReference>
<evidence type="ECO:0000256" key="1">
    <source>
        <dbReference type="SAM" id="Phobius"/>
    </source>
</evidence>
<proteinExistence type="predicted"/>
<sequence>MTISFLLLDLSIVAAAFLSGMFWWLASRKRLRRICRDEMLDHADFNRMVVAYNRTQILNARAAIATAIAGILAAIRLSGAMIAELIA</sequence>
<keyword evidence="1" id="KW-0812">Transmembrane</keyword>
<feature type="transmembrane region" description="Helical" evidence="1">
    <location>
        <begin position="62"/>
        <end position="83"/>
    </location>
</feature>
<gene>
    <name evidence="2" type="ORF">CDQ92_02005</name>
</gene>
<dbReference type="Proteomes" id="UP000197361">
    <property type="component" value="Unassembled WGS sequence"/>
</dbReference>
<keyword evidence="3" id="KW-1185">Reference proteome</keyword>
<protein>
    <submittedName>
        <fullName evidence="2">Uncharacterized protein</fullName>
    </submittedName>
</protein>
<name>A0A246K0C9_9SPHN</name>
<organism evidence="2 3">
    <name type="scientific">Sphingopyxis bauzanensis</name>
    <dbReference type="NCBI Taxonomy" id="651663"/>
    <lineage>
        <taxon>Bacteria</taxon>
        <taxon>Pseudomonadati</taxon>
        <taxon>Pseudomonadota</taxon>
        <taxon>Alphaproteobacteria</taxon>
        <taxon>Sphingomonadales</taxon>
        <taxon>Sphingomonadaceae</taxon>
        <taxon>Sphingopyxis</taxon>
    </lineage>
</organism>